<dbReference type="EMBL" id="KN833723">
    <property type="protein sequence ID" value="KIK23711.1"/>
    <property type="molecule type" value="Genomic_DNA"/>
</dbReference>
<name>A0A0C9Z3M5_9AGAM</name>
<feature type="compositionally biased region" description="Basic and acidic residues" evidence="1">
    <location>
        <begin position="47"/>
        <end position="59"/>
    </location>
</feature>
<evidence type="ECO:0000313" key="2">
    <source>
        <dbReference type="EMBL" id="KIK23711.1"/>
    </source>
</evidence>
<keyword evidence="3" id="KW-1185">Reference proteome</keyword>
<dbReference type="HOGENOM" id="CLU_2855991_0_0_1"/>
<reference evidence="3" key="2">
    <citation type="submission" date="2015-01" db="EMBL/GenBank/DDBJ databases">
        <title>Evolutionary Origins and Diversification of the Mycorrhizal Mutualists.</title>
        <authorList>
            <consortium name="DOE Joint Genome Institute"/>
            <consortium name="Mycorrhizal Genomics Consortium"/>
            <person name="Kohler A."/>
            <person name="Kuo A."/>
            <person name="Nagy L.G."/>
            <person name="Floudas D."/>
            <person name="Copeland A."/>
            <person name="Barry K.W."/>
            <person name="Cichocki N."/>
            <person name="Veneault-Fourrey C."/>
            <person name="LaButti K."/>
            <person name="Lindquist E.A."/>
            <person name="Lipzen A."/>
            <person name="Lundell T."/>
            <person name="Morin E."/>
            <person name="Murat C."/>
            <person name="Riley R."/>
            <person name="Ohm R."/>
            <person name="Sun H."/>
            <person name="Tunlid A."/>
            <person name="Henrissat B."/>
            <person name="Grigoriev I.V."/>
            <person name="Hibbett D.S."/>
            <person name="Martin F."/>
        </authorList>
    </citation>
    <scope>NUCLEOTIDE SEQUENCE [LARGE SCALE GENOMIC DNA]</scope>
    <source>
        <strain evidence="3">441</strain>
    </source>
</reference>
<proteinExistence type="predicted"/>
<evidence type="ECO:0000313" key="3">
    <source>
        <dbReference type="Proteomes" id="UP000054018"/>
    </source>
</evidence>
<dbReference type="Proteomes" id="UP000054018">
    <property type="component" value="Unassembled WGS sequence"/>
</dbReference>
<protein>
    <submittedName>
        <fullName evidence="2">Uncharacterized protein</fullName>
    </submittedName>
</protein>
<gene>
    <name evidence="2" type="ORF">PISMIDRAFT_678953</name>
</gene>
<organism evidence="2 3">
    <name type="scientific">Pisolithus microcarpus 441</name>
    <dbReference type="NCBI Taxonomy" id="765257"/>
    <lineage>
        <taxon>Eukaryota</taxon>
        <taxon>Fungi</taxon>
        <taxon>Dikarya</taxon>
        <taxon>Basidiomycota</taxon>
        <taxon>Agaricomycotina</taxon>
        <taxon>Agaricomycetes</taxon>
        <taxon>Agaricomycetidae</taxon>
        <taxon>Boletales</taxon>
        <taxon>Sclerodermatineae</taxon>
        <taxon>Pisolithaceae</taxon>
        <taxon>Pisolithus</taxon>
    </lineage>
</organism>
<reference evidence="2 3" key="1">
    <citation type="submission" date="2014-04" db="EMBL/GenBank/DDBJ databases">
        <authorList>
            <consortium name="DOE Joint Genome Institute"/>
            <person name="Kuo A."/>
            <person name="Kohler A."/>
            <person name="Costa M.D."/>
            <person name="Nagy L.G."/>
            <person name="Floudas D."/>
            <person name="Copeland A."/>
            <person name="Barry K.W."/>
            <person name="Cichocki N."/>
            <person name="Veneault-Fourrey C."/>
            <person name="LaButti K."/>
            <person name="Lindquist E.A."/>
            <person name="Lipzen A."/>
            <person name="Lundell T."/>
            <person name="Morin E."/>
            <person name="Murat C."/>
            <person name="Sun H."/>
            <person name="Tunlid A."/>
            <person name="Henrissat B."/>
            <person name="Grigoriev I.V."/>
            <person name="Hibbett D.S."/>
            <person name="Martin F."/>
            <person name="Nordberg H.P."/>
            <person name="Cantor M.N."/>
            <person name="Hua S.X."/>
        </authorList>
    </citation>
    <scope>NUCLEOTIDE SEQUENCE [LARGE SCALE GENOMIC DNA]</scope>
    <source>
        <strain evidence="2 3">441</strain>
    </source>
</reference>
<feature type="non-terminal residue" evidence="2">
    <location>
        <position position="1"/>
    </location>
</feature>
<feature type="region of interest" description="Disordered" evidence="1">
    <location>
        <begin position="30"/>
        <end position="65"/>
    </location>
</feature>
<accession>A0A0C9Z3M5</accession>
<evidence type="ECO:0000256" key="1">
    <source>
        <dbReference type="SAM" id="MobiDB-lite"/>
    </source>
</evidence>
<dbReference type="AlphaFoldDB" id="A0A0C9Z3M5"/>
<sequence>VPVASDAPLQNYRSMCTLFCLSSGRRYPSGFESGGRPGSESKVNTDAVRESESVREISLEHTVSF</sequence>